<gene>
    <name evidence="1" type="ORF">GGR46_002775</name>
</gene>
<evidence type="ECO:0000313" key="1">
    <source>
        <dbReference type="EMBL" id="MBB4099211.1"/>
    </source>
</evidence>
<dbReference type="InterPro" id="IPR007407">
    <property type="entry name" value="DUF459"/>
</dbReference>
<comment type="caution">
    <text evidence="1">The sequence shown here is derived from an EMBL/GenBank/DDBJ whole genome shotgun (WGS) entry which is preliminary data.</text>
</comment>
<dbReference type="InterPro" id="IPR051532">
    <property type="entry name" value="Ester_Hydrolysis_Enzymes"/>
</dbReference>
<evidence type="ECO:0000313" key="2">
    <source>
        <dbReference type="Proteomes" id="UP000557392"/>
    </source>
</evidence>
<dbReference type="AlphaFoldDB" id="A0A7W6JVD7"/>
<dbReference type="Proteomes" id="UP000557392">
    <property type="component" value="Unassembled WGS sequence"/>
</dbReference>
<dbReference type="Gene3D" id="3.40.50.1110">
    <property type="entry name" value="SGNH hydrolase"/>
    <property type="match status" value="1"/>
</dbReference>
<dbReference type="GO" id="GO:0016788">
    <property type="term" value="F:hydrolase activity, acting on ester bonds"/>
    <property type="evidence" value="ECO:0007669"/>
    <property type="project" value="UniProtKB-ARBA"/>
</dbReference>
<sequence length="250" mass="27527">MRAPEVSGAQQCAAPAQRQLISTLRAHRPVRVAVFGDSYGDGIWSGLQRQLKPADGYEVIKYSQPASGFTRYRTLNLEAHAAEQLGDEKIDVAVISFGANDVQGIITDEGKHAPLMGDRWKAQIGKRIERYVTLLRKHDALVYWVGLPPMRDPAFEAQVSAINAFYAAEMARLEVPFLDSRPVVSDARGAYAAYLPDPKTGERTLVRAGDGIHMSMTGYIWITRSLAGRIRDYVDATRTIAEPAPKDAGK</sequence>
<dbReference type="SUPFAM" id="SSF52266">
    <property type="entry name" value="SGNH hydrolase"/>
    <property type="match status" value="1"/>
</dbReference>
<evidence type="ECO:0008006" key="3">
    <source>
        <dbReference type="Google" id="ProtNLM"/>
    </source>
</evidence>
<keyword evidence="2" id="KW-1185">Reference proteome</keyword>
<dbReference type="Pfam" id="PF04311">
    <property type="entry name" value="DUF459"/>
    <property type="match status" value="1"/>
</dbReference>
<reference evidence="1 2" key="1">
    <citation type="submission" date="2020-08" db="EMBL/GenBank/DDBJ databases">
        <title>Genomic Encyclopedia of Type Strains, Phase IV (KMG-IV): sequencing the most valuable type-strain genomes for metagenomic binning, comparative biology and taxonomic classification.</title>
        <authorList>
            <person name="Goeker M."/>
        </authorList>
    </citation>
    <scope>NUCLEOTIDE SEQUENCE [LARGE SCALE GENOMIC DNA]</scope>
    <source>
        <strain evidence="1 2">DSM 101806</strain>
    </source>
</reference>
<dbReference type="EMBL" id="JACIEH010000002">
    <property type="protein sequence ID" value="MBB4099211.1"/>
    <property type="molecule type" value="Genomic_DNA"/>
</dbReference>
<organism evidence="1 2">
    <name type="scientific">Sphingomonas kyeonggiensis</name>
    <dbReference type="NCBI Taxonomy" id="1268553"/>
    <lineage>
        <taxon>Bacteria</taxon>
        <taxon>Pseudomonadati</taxon>
        <taxon>Pseudomonadota</taxon>
        <taxon>Alphaproteobacteria</taxon>
        <taxon>Sphingomonadales</taxon>
        <taxon>Sphingomonadaceae</taxon>
        <taxon>Sphingomonas</taxon>
    </lineage>
</organism>
<proteinExistence type="predicted"/>
<name>A0A7W6JVD7_9SPHN</name>
<accession>A0A7W6JVD7</accession>
<dbReference type="PANTHER" id="PTHR30383">
    <property type="entry name" value="THIOESTERASE 1/PROTEASE 1/LYSOPHOSPHOLIPASE L1"/>
    <property type="match status" value="1"/>
</dbReference>
<protein>
    <recommendedName>
        <fullName evidence="3">SGNH hydrolase-type esterase domain-containing protein</fullName>
    </recommendedName>
</protein>
<dbReference type="InterPro" id="IPR036514">
    <property type="entry name" value="SGNH_hydro_sf"/>
</dbReference>